<dbReference type="RefSeq" id="XP_033529683.1">
    <property type="nucleotide sequence ID" value="XM_033674761.1"/>
</dbReference>
<feature type="domain" description="Helicase C-terminal" evidence="9">
    <location>
        <begin position="398"/>
        <end position="574"/>
    </location>
</feature>
<dbReference type="Gene3D" id="3.40.50.300">
    <property type="entry name" value="P-loop containing nucleotide triphosphate hydrolases"/>
    <property type="match status" value="2"/>
</dbReference>
<evidence type="ECO:0000256" key="2">
    <source>
        <dbReference type="ARBA" id="ARBA00022741"/>
    </source>
</evidence>
<evidence type="ECO:0000256" key="7">
    <source>
        <dbReference type="SAM" id="MobiDB-lite"/>
    </source>
</evidence>
<dbReference type="PROSITE" id="PS51192">
    <property type="entry name" value="HELICASE_ATP_BIND_1"/>
    <property type="match status" value="1"/>
</dbReference>
<evidence type="ECO:0000313" key="12">
    <source>
        <dbReference type="RefSeq" id="XP_033529683.1"/>
    </source>
</evidence>
<dbReference type="GO" id="GO:1990904">
    <property type="term" value="C:ribonucleoprotein complex"/>
    <property type="evidence" value="ECO:0007669"/>
    <property type="project" value="UniProtKB-ARBA"/>
</dbReference>
<dbReference type="GO" id="GO:0045943">
    <property type="term" value="P:positive regulation of transcription by RNA polymerase I"/>
    <property type="evidence" value="ECO:0007669"/>
    <property type="project" value="TreeGrafter"/>
</dbReference>
<proteinExistence type="predicted"/>
<dbReference type="GO" id="GO:0016787">
    <property type="term" value="F:hydrolase activity"/>
    <property type="evidence" value="ECO:0007669"/>
    <property type="project" value="UniProtKB-KW"/>
</dbReference>
<keyword evidence="4" id="KW-0347">Helicase</keyword>
<reference evidence="12" key="3">
    <citation type="submission" date="2025-04" db="UniProtKB">
        <authorList>
            <consortium name="RefSeq"/>
        </authorList>
    </citation>
    <scope>IDENTIFICATION</scope>
    <source>
        <strain evidence="12">CBS 781.70</strain>
    </source>
</reference>
<dbReference type="InterPro" id="IPR001650">
    <property type="entry name" value="Helicase_C-like"/>
</dbReference>
<evidence type="ECO:0000259" key="9">
    <source>
        <dbReference type="PROSITE" id="PS51194"/>
    </source>
</evidence>
<dbReference type="InterPro" id="IPR011709">
    <property type="entry name" value="DEAD-box_helicase_OB_fold"/>
</dbReference>
<name>A0A6G1FQW6_9PEZI</name>
<accession>A0A6G1FQW6</accession>
<dbReference type="OrthoDB" id="10253254at2759"/>
<keyword evidence="3 10" id="KW-0378">Hydrolase</keyword>
<dbReference type="Pfam" id="PF21010">
    <property type="entry name" value="HA2_C"/>
    <property type="match status" value="1"/>
</dbReference>
<dbReference type="AlphaFoldDB" id="A0A6G1FQW6"/>
<dbReference type="GO" id="GO:0005730">
    <property type="term" value="C:nucleolus"/>
    <property type="evidence" value="ECO:0007669"/>
    <property type="project" value="UniProtKB-ARBA"/>
</dbReference>
<dbReference type="CDD" id="cd18791">
    <property type="entry name" value="SF2_C_RHA"/>
    <property type="match status" value="1"/>
</dbReference>
<organism evidence="10">
    <name type="scientific">Eremomyces bilateralis CBS 781.70</name>
    <dbReference type="NCBI Taxonomy" id="1392243"/>
    <lineage>
        <taxon>Eukaryota</taxon>
        <taxon>Fungi</taxon>
        <taxon>Dikarya</taxon>
        <taxon>Ascomycota</taxon>
        <taxon>Pezizomycotina</taxon>
        <taxon>Dothideomycetes</taxon>
        <taxon>Dothideomycetes incertae sedis</taxon>
        <taxon>Eremomycetales</taxon>
        <taxon>Eremomycetaceae</taxon>
        <taxon>Eremomyces</taxon>
    </lineage>
</organism>
<evidence type="ECO:0000256" key="3">
    <source>
        <dbReference type="ARBA" id="ARBA00022801"/>
    </source>
</evidence>
<dbReference type="InterPro" id="IPR048333">
    <property type="entry name" value="HA2_WH"/>
</dbReference>
<dbReference type="GO" id="GO:0003725">
    <property type="term" value="F:double-stranded RNA binding"/>
    <property type="evidence" value="ECO:0007669"/>
    <property type="project" value="TreeGrafter"/>
</dbReference>
<dbReference type="SMART" id="SM00847">
    <property type="entry name" value="HA2"/>
    <property type="match status" value="1"/>
</dbReference>
<dbReference type="InterPro" id="IPR014001">
    <property type="entry name" value="Helicase_ATP-bd"/>
</dbReference>
<dbReference type="EMBL" id="ML975192">
    <property type="protein sequence ID" value="KAF1808052.1"/>
    <property type="molecule type" value="Genomic_DNA"/>
</dbReference>
<dbReference type="SMART" id="SM00487">
    <property type="entry name" value="DEXDc"/>
    <property type="match status" value="1"/>
</dbReference>
<protein>
    <recommendedName>
        <fullName evidence="1">RNA helicase</fullName>
        <ecNumber evidence="1">3.6.4.13</ecNumber>
    </recommendedName>
</protein>
<evidence type="ECO:0000256" key="5">
    <source>
        <dbReference type="ARBA" id="ARBA00022840"/>
    </source>
</evidence>
<keyword evidence="2" id="KW-0547">Nucleotide-binding</keyword>
<keyword evidence="11" id="KW-1185">Reference proteome</keyword>
<dbReference type="InterPro" id="IPR007502">
    <property type="entry name" value="Helicase-assoc_dom"/>
</dbReference>
<dbReference type="PROSITE" id="PS51194">
    <property type="entry name" value="HELICASE_CTER"/>
    <property type="match status" value="1"/>
</dbReference>
<dbReference type="FunFam" id="3.40.50.300:FF:000145">
    <property type="entry name" value="probable ATP-dependent RNA helicase DHX40"/>
    <property type="match status" value="1"/>
</dbReference>
<dbReference type="Gene3D" id="1.20.120.1080">
    <property type="match status" value="1"/>
</dbReference>
<dbReference type="EC" id="3.6.4.13" evidence="1"/>
<reference evidence="12" key="2">
    <citation type="submission" date="2020-04" db="EMBL/GenBank/DDBJ databases">
        <authorList>
            <consortium name="NCBI Genome Project"/>
        </authorList>
    </citation>
    <scope>NUCLEOTIDE SEQUENCE</scope>
    <source>
        <strain evidence="12">CBS 781.70</strain>
    </source>
</reference>
<dbReference type="GeneID" id="54415331"/>
<evidence type="ECO:0000256" key="1">
    <source>
        <dbReference type="ARBA" id="ARBA00012552"/>
    </source>
</evidence>
<reference evidence="10 12" key="1">
    <citation type="submission" date="2020-01" db="EMBL/GenBank/DDBJ databases">
        <authorList>
            <consortium name="DOE Joint Genome Institute"/>
            <person name="Haridas S."/>
            <person name="Albert R."/>
            <person name="Binder M."/>
            <person name="Bloem J."/>
            <person name="Labutti K."/>
            <person name="Salamov A."/>
            <person name="Andreopoulos B."/>
            <person name="Baker S.E."/>
            <person name="Barry K."/>
            <person name="Bills G."/>
            <person name="Bluhm B.H."/>
            <person name="Cannon C."/>
            <person name="Castanera R."/>
            <person name="Culley D.E."/>
            <person name="Daum C."/>
            <person name="Ezra D."/>
            <person name="Gonzalez J.B."/>
            <person name="Henrissat B."/>
            <person name="Kuo A."/>
            <person name="Liang C."/>
            <person name="Lipzen A."/>
            <person name="Lutzoni F."/>
            <person name="Magnuson J."/>
            <person name="Mondo S."/>
            <person name="Nolan M."/>
            <person name="Ohm R."/>
            <person name="Pangilinan J."/>
            <person name="Park H.-J."/>
            <person name="Ramirez L."/>
            <person name="Alfaro M."/>
            <person name="Sun H."/>
            <person name="Tritt A."/>
            <person name="Yoshinaga Y."/>
            <person name="Zwiers L.-H."/>
            <person name="Turgeon B.G."/>
            <person name="Goodwin S.B."/>
            <person name="Spatafora J.W."/>
            <person name="Crous P.W."/>
            <person name="Grigoriev I.V."/>
        </authorList>
    </citation>
    <scope>NUCLEOTIDE SEQUENCE</scope>
    <source>
        <strain evidence="10 12">CBS 781.70</strain>
    </source>
</reference>
<feature type="compositionally biased region" description="Polar residues" evidence="7">
    <location>
        <begin position="29"/>
        <end position="40"/>
    </location>
</feature>
<feature type="region of interest" description="Disordered" evidence="7">
    <location>
        <begin position="79"/>
        <end position="98"/>
    </location>
</feature>
<dbReference type="PANTHER" id="PTHR18934">
    <property type="entry name" value="ATP-DEPENDENT RNA HELICASE"/>
    <property type="match status" value="1"/>
</dbReference>
<dbReference type="GO" id="GO:0003724">
    <property type="term" value="F:RNA helicase activity"/>
    <property type="evidence" value="ECO:0007669"/>
    <property type="project" value="UniProtKB-EC"/>
</dbReference>
<sequence length="831" mass="92527">MSPESIQNGDSASKSIDQRGMKRKRLQSQEHGSGESSTVNGELRKEPSTEPSPRDDQDDYPVGNFSPDTKLRLGKSISIRDLENRPHGGVQASQDTSTNGRLRQLRSQATILRKFRQQLPIWPSSSTIRSFLQSDRPQVLILTGETGSGKSTQVPQFLLSERWCRNGCIAVTEPRRVAAIGLAKRVGSEMGVRLGKEAKGLGKRQEDSVGWSVRLDNNVSRARGVRTRIKYLTEGMLLRELLRDPYLESYAAVIVDEVHERSIGVDLLLGFLRLLLFGEGDGPKRKNPLKLVVMSATTNVESLKEFFSEGCPDRKALVEQISTEEAEGEWEGFSDAESEAFASKKPDAPKKAHVAHPQDNKLAKAQVGPVSSYHVEGRQYPVKIVYLNEPTQDFVESALSQIFEIHRKEPLPGDILVFLTGQDTIESLERLINQCAQELDRKLPRVLTLPLFAALPQAAQQRVFERPPSFTRKVILSTNLAETSITVPGVRYVVDSGKVKVKQYRSRLGLDSLLVKPISRSSSIQRQGRAGREAPGICYRLYTEPDFLQMENETMPEILRSDLSGSVLSMKACGISDVAEFPLLSPPPRDALEKALIHLLQLGALNDSGDITEVGKQMSKMPLSPNLARIIIEASQPELDCLEDVIDIIACLSVENIFINVVSDEKREQAHEARQNLYRREGDHLTMLATVQAYLSEHSNRKAWAEKYFVSHRAMQSVMDIRKQLLAQCVQMGLSSNSSFQNSEPEKRTVTILRCLLKGFMGNIARLMPDGSYRTILGNQTVAIHPSSVLFSKKVEAIMFSEFVFTNKSYARGVSSIQMDWIGELLAGSGI</sequence>
<dbReference type="SUPFAM" id="SSF52540">
    <property type="entry name" value="P-loop containing nucleoside triphosphate hydrolases"/>
    <property type="match status" value="1"/>
</dbReference>
<evidence type="ECO:0000313" key="11">
    <source>
        <dbReference type="Proteomes" id="UP000504638"/>
    </source>
</evidence>
<dbReference type="Pfam" id="PF00271">
    <property type="entry name" value="Helicase_C"/>
    <property type="match status" value="1"/>
</dbReference>
<dbReference type="SMART" id="SM00490">
    <property type="entry name" value="HELICc"/>
    <property type="match status" value="1"/>
</dbReference>
<evidence type="ECO:0000259" key="8">
    <source>
        <dbReference type="PROSITE" id="PS51192"/>
    </source>
</evidence>
<dbReference type="PROSITE" id="PS00690">
    <property type="entry name" value="DEAH_ATP_HELICASE"/>
    <property type="match status" value="1"/>
</dbReference>
<dbReference type="InterPro" id="IPR027417">
    <property type="entry name" value="P-loop_NTPase"/>
</dbReference>
<feature type="domain" description="Helicase ATP-binding" evidence="8">
    <location>
        <begin position="131"/>
        <end position="308"/>
    </location>
</feature>
<dbReference type="GO" id="GO:0005524">
    <property type="term" value="F:ATP binding"/>
    <property type="evidence" value="ECO:0007669"/>
    <property type="project" value="UniProtKB-KW"/>
</dbReference>
<dbReference type="Pfam" id="PF04408">
    <property type="entry name" value="WHD_HA2"/>
    <property type="match status" value="1"/>
</dbReference>
<feature type="region of interest" description="Disordered" evidence="7">
    <location>
        <begin position="1"/>
        <end position="73"/>
    </location>
</feature>
<dbReference type="Pfam" id="PF07717">
    <property type="entry name" value="OB_NTP_bind"/>
    <property type="match status" value="1"/>
</dbReference>
<dbReference type="CDD" id="cd17917">
    <property type="entry name" value="DEXHc_RHA-like"/>
    <property type="match status" value="1"/>
</dbReference>
<comment type="catalytic activity">
    <reaction evidence="6">
        <text>ATP + H2O = ADP + phosphate + H(+)</text>
        <dbReference type="Rhea" id="RHEA:13065"/>
        <dbReference type="ChEBI" id="CHEBI:15377"/>
        <dbReference type="ChEBI" id="CHEBI:15378"/>
        <dbReference type="ChEBI" id="CHEBI:30616"/>
        <dbReference type="ChEBI" id="CHEBI:43474"/>
        <dbReference type="ChEBI" id="CHEBI:456216"/>
        <dbReference type="EC" id="3.6.4.13"/>
    </reaction>
</comment>
<dbReference type="PANTHER" id="PTHR18934:SF118">
    <property type="entry name" value="ATP-DEPENDENT RNA HELICASE DHX33"/>
    <property type="match status" value="1"/>
</dbReference>
<dbReference type="Proteomes" id="UP000504638">
    <property type="component" value="Unplaced"/>
</dbReference>
<feature type="compositionally biased region" description="Polar residues" evidence="7">
    <location>
        <begin position="1"/>
        <end position="15"/>
    </location>
</feature>
<dbReference type="InterPro" id="IPR002464">
    <property type="entry name" value="DNA/RNA_helicase_DEAH_CS"/>
</dbReference>
<gene>
    <name evidence="10 12" type="ORF">P152DRAFT_257555</name>
</gene>
<keyword evidence="5" id="KW-0067">ATP-binding</keyword>
<feature type="compositionally biased region" description="Basic and acidic residues" evidence="7">
    <location>
        <begin position="42"/>
        <end position="55"/>
    </location>
</feature>
<evidence type="ECO:0000256" key="4">
    <source>
        <dbReference type="ARBA" id="ARBA00022806"/>
    </source>
</evidence>
<evidence type="ECO:0000256" key="6">
    <source>
        <dbReference type="ARBA" id="ARBA00047984"/>
    </source>
</evidence>
<evidence type="ECO:0000313" key="10">
    <source>
        <dbReference type="EMBL" id="KAF1808052.1"/>
    </source>
</evidence>